<gene>
    <name evidence="1" type="ORF">LMH87_003785</name>
</gene>
<dbReference type="RefSeq" id="XP_056048588.1">
    <property type="nucleotide sequence ID" value="XM_056194907.1"/>
</dbReference>
<dbReference type="EMBL" id="JAJHUN010000011">
    <property type="protein sequence ID" value="KAJ4144918.1"/>
    <property type="molecule type" value="Genomic_DNA"/>
</dbReference>
<name>A0A9W8Q2T2_AKAMU</name>
<proteinExistence type="predicted"/>
<dbReference type="CDD" id="cd10170">
    <property type="entry name" value="ASKHA_NBD_HSP70"/>
    <property type="match status" value="1"/>
</dbReference>
<protein>
    <recommendedName>
        <fullName evidence="3">Hsp70 family chaperone</fullName>
    </recommendedName>
</protein>
<dbReference type="GeneID" id="80890944"/>
<dbReference type="InterPro" id="IPR043129">
    <property type="entry name" value="ATPase_NBD"/>
</dbReference>
<evidence type="ECO:0000313" key="2">
    <source>
        <dbReference type="Proteomes" id="UP001144673"/>
    </source>
</evidence>
<dbReference type="PANTHER" id="PTHR14187">
    <property type="entry name" value="ALPHA KINASE/ELONGATION FACTOR 2 KINASE"/>
    <property type="match status" value="1"/>
</dbReference>
<dbReference type="Gene3D" id="3.30.420.40">
    <property type="match status" value="1"/>
</dbReference>
<comment type="caution">
    <text evidence="1">The sequence shown here is derived from an EMBL/GenBank/DDBJ whole genome shotgun (WGS) entry which is preliminary data.</text>
</comment>
<dbReference type="AlphaFoldDB" id="A0A9W8Q2T2"/>
<evidence type="ECO:0008006" key="3">
    <source>
        <dbReference type="Google" id="ProtNLM"/>
    </source>
</evidence>
<sequence length="597" mass="67268">MSDTIIISLDFGTTFSGAAWAITKRPDEIHVITDWDSEYNTCSDRGKCPTHLEYGTVDHETPWGYNIPPHKDILRWFKLLLLEENDVADELAQSAQFKQAITLQSRLKKSPVELVSCFLRSLWEHCINSITGVLGSNEVDSCKISIIMTVPAMWPHYVQARMRTAADQAGMLRLRTTDAGTYTPALHFVSEPEAAALAVLAEMHPRPDIKQNDTIIICDAGGGTADLISYQVGDVNTFQLRECVAGEGGLCGGIFVDHNFENLIASKLGTSSWKKLETADKRKFMKENWEYGIKSQFSGNARCFYAEVPDGYLADSAMGKRKKFQTISLEKDDLLAVFSPVVDKICGLVARQVAAIEDKDLPSPKFIILVGGFGCCRYLRNRLTEAYPNSTVLNPTANQSWTAVCRGAVRHAIVHKSVASNGPRNAISRTGKQGSFFIQSRICRMSYGFRYHIKWDPKVHEEQDKMYSELEEEYRADNQMNWFLKQGQSLESLSHSSHDYYRIIPAGSNATIEEDLHVCTSTDLPARQTEEVRTLCVIKWDQKVNLSKLKKRYNSAREAYYMVEYKIRVAVDGPELKITIFHQGKKVAHGEVKVEFK</sequence>
<dbReference type="SUPFAM" id="SSF53067">
    <property type="entry name" value="Actin-like ATPase domain"/>
    <property type="match status" value="2"/>
</dbReference>
<dbReference type="PANTHER" id="PTHR14187:SF5">
    <property type="entry name" value="HEAT SHOCK 70 KDA PROTEIN 12A"/>
    <property type="match status" value="1"/>
</dbReference>
<reference evidence="1" key="1">
    <citation type="journal article" date="2023" name="Access Microbiol">
        <title>De-novo genome assembly for Akanthomyces muscarius, a biocontrol agent of insect agricultural pests.</title>
        <authorList>
            <person name="Erdos Z."/>
            <person name="Studholme D.J."/>
            <person name="Raymond B."/>
            <person name="Sharma M."/>
        </authorList>
    </citation>
    <scope>NUCLEOTIDE SEQUENCE</scope>
    <source>
        <strain evidence="1">Ve6</strain>
    </source>
</reference>
<dbReference type="Proteomes" id="UP001144673">
    <property type="component" value="Chromosome 2"/>
</dbReference>
<organism evidence="1 2">
    <name type="scientific">Akanthomyces muscarius</name>
    <name type="common">Entomopathogenic fungus</name>
    <name type="synonym">Lecanicillium muscarium</name>
    <dbReference type="NCBI Taxonomy" id="2231603"/>
    <lineage>
        <taxon>Eukaryota</taxon>
        <taxon>Fungi</taxon>
        <taxon>Dikarya</taxon>
        <taxon>Ascomycota</taxon>
        <taxon>Pezizomycotina</taxon>
        <taxon>Sordariomycetes</taxon>
        <taxon>Hypocreomycetidae</taxon>
        <taxon>Hypocreales</taxon>
        <taxon>Cordycipitaceae</taxon>
        <taxon>Akanthomyces</taxon>
    </lineage>
</organism>
<evidence type="ECO:0000313" key="1">
    <source>
        <dbReference type="EMBL" id="KAJ4144918.1"/>
    </source>
</evidence>
<keyword evidence="2" id="KW-1185">Reference proteome</keyword>
<dbReference type="KEGG" id="amus:LMH87_003785"/>
<accession>A0A9W8Q2T2</accession>